<dbReference type="SMART" id="SM00347">
    <property type="entry name" value="HTH_MARR"/>
    <property type="match status" value="1"/>
</dbReference>
<sequence>MRKAPVTHGIGPDEPLGFAVAAVGNAAALAFERALSERDLHPRHFAVLRGLRDGGEHAQQQLAAALGIPPSRLVALLALLIERGLVQRRESPVDARVKLVQLTLDGRSELRSLTKLAGASERRLTAGLSDAEKAELRRLLGIVYDNAAVEPGGARPESGDPTPTTAAEVGKTIPNVIVSVGTNDARRSGLEDRRSQ</sequence>
<feature type="domain" description="HTH marR-type" evidence="2">
    <location>
        <begin position="13"/>
        <end position="145"/>
    </location>
</feature>
<name>A0A7R7DLX3_9ACTN</name>
<dbReference type="GO" id="GO:0003700">
    <property type="term" value="F:DNA-binding transcription factor activity"/>
    <property type="evidence" value="ECO:0007669"/>
    <property type="project" value="InterPro"/>
</dbReference>
<evidence type="ECO:0000259" key="2">
    <source>
        <dbReference type="PROSITE" id="PS50995"/>
    </source>
</evidence>
<dbReference type="InterPro" id="IPR036388">
    <property type="entry name" value="WH-like_DNA-bd_sf"/>
</dbReference>
<dbReference type="EMBL" id="AP023355">
    <property type="protein sequence ID" value="BCJ33916.1"/>
    <property type="molecule type" value="Genomic_DNA"/>
</dbReference>
<dbReference type="InterPro" id="IPR000835">
    <property type="entry name" value="HTH_MarR-typ"/>
</dbReference>
<dbReference type="AlphaFoldDB" id="A0A7R7DLX3"/>
<dbReference type="InterPro" id="IPR039422">
    <property type="entry name" value="MarR/SlyA-like"/>
</dbReference>
<proteinExistence type="predicted"/>
<feature type="region of interest" description="Disordered" evidence="1">
    <location>
        <begin position="150"/>
        <end position="171"/>
    </location>
</feature>
<dbReference type="SUPFAM" id="SSF46785">
    <property type="entry name" value="Winged helix' DNA-binding domain"/>
    <property type="match status" value="1"/>
</dbReference>
<dbReference type="PANTHER" id="PTHR33164:SF99">
    <property type="entry name" value="MARR FAMILY REGULATORY PROTEIN"/>
    <property type="match status" value="1"/>
</dbReference>
<dbReference type="Gene3D" id="1.10.10.10">
    <property type="entry name" value="Winged helix-like DNA-binding domain superfamily/Winged helix DNA-binding domain"/>
    <property type="match status" value="1"/>
</dbReference>
<dbReference type="GO" id="GO:0006950">
    <property type="term" value="P:response to stress"/>
    <property type="evidence" value="ECO:0007669"/>
    <property type="project" value="TreeGrafter"/>
</dbReference>
<evidence type="ECO:0000313" key="3">
    <source>
        <dbReference type="EMBL" id="BCJ33916.1"/>
    </source>
</evidence>
<evidence type="ECO:0000313" key="4">
    <source>
        <dbReference type="Proteomes" id="UP000611640"/>
    </source>
</evidence>
<keyword evidence="4" id="KW-1185">Reference proteome</keyword>
<evidence type="ECO:0000256" key="1">
    <source>
        <dbReference type="SAM" id="MobiDB-lite"/>
    </source>
</evidence>
<dbReference type="KEGG" id="atl:Athai_14190"/>
<protein>
    <recommendedName>
        <fullName evidence="2">HTH marR-type domain-containing protein</fullName>
    </recommendedName>
</protein>
<organism evidence="3 4">
    <name type="scientific">Actinocatenispora thailandica</name>
    <dbReference type="NCBI Taxonomy" id="227318"/>
    <lineage>
        <taxon>Bacteria</taxon>
        <taxon>Bacillati</taxon>
        <taxon>Actinomycetota</taxon>
        <taxon>Actinomycetes</taxon>
        <taxon>Micromonosporales</taxon>
        <taxon>Micromonosporaceae</taxon>
        <taxon>Actinocatenispora</taxon>
    </lineage>
</organism>
<dbReference type="Pfam" id="PF12802">
    <property type="entry name" value="MarR_2"/>
    <property type="match status" value="1"/>
</dbReference>
<accession>A0A7R7DLX3</accession>
<dbReference type="PROSITE" id="PS50995">
    <property type="entry name" value="HTH_MARR_2"/>
    <property type="match status" value="1"/>
</dbReference>
<dbReference type="InterPro" id="IPR036390">
    <property type="entry name" value="WH_DNA-bd_sf"/>
</dbReference>
<dbReference type="Proteomes" id="UP000611640">
    <property type="component" value="Chromosome"/>
</dbReference>
<gene>
    <name evidence="3" type="ORF">Athai_14190</name>
</gene>
<dbReference type="PRINTS" id="PR00598">
    <property type="entry name" value="HTHMARR"/>
</dbReference>
<reference evidence="3 4" key="1">
    <citation type="submission" date="2020-08" db="EMBL/GenBank/DDBJ databases">
        <title>Whole genome shotgun sequence of Actinocatenispora thailandica NBRC 105041.</title>
        <authorList>
            <person name="Komaki H."/>
            <person name="Tamura T."/>
        </authorList>
    </citation>
    <scope>NUCLEOTIDE SEQUENCE [LARGE SCALE GENOMIC DNA]</scope>
    <source>
        <strain evidence="3 4">NBRC 105041</strain>
    </source>
</reference>
<dbReference type="RefSeq" id="WP_203960723.1">
    <property type="nucleotide sequence ID" value="NZ_AP023355.1"/>
</dbReference>
<dbReference type="PANTHER" id="PTHR33164">
    <property type="entry name" value="TRANSCRIPTIONAL REGULATOR, MARR FAMILY"/>
    <property type="match status" value="1"/>
</dbReference>